<dbReference type="RefSeq" id="WP_188606155.1">
    <property type="nucleotide sequence ID" value="NZ_BMIC01000003.1"/>
</dbReference>
<feature type="domain" description="DUF7674" evidence="1">
    <location>
        <begin position="18"/>
        <end position="134"/>
    </location>
</feature>
<keyword evidence="3" id="KW-1185">Reference proteome</keyword>
<dbReference type="EMBL" id="BMIC01000003">
    <property type="protein sequence ID" value="GFZ87829.1"/>
    <property type="molecule type" value="Genomic_DNA"/>
</dbReference>
<reference evidence="2 3" key="1">
    <citation type="journal article" date="2014" name="Int. J. Syst. Evol. Microbiol.">
        <title>Complete genome sequence of Corynebacterium casei LMG S-19264T (=DSM 44701T), isolated from a smear-ripened cheese.</title>
        <authorList>
            <consortium name="US DOE Joint Genome Institute (JGI-PGF)"/>
            <person name="Walter F."/>
            <person name="Albersmeier A."/>
            <person name="Kalinowski J."/>
            <person name="Ruckert C."/>
        </authorList>
    </citation>
    <scope>NUCLEOTIDE SEQUENCE [LARGE SCALE GENOMIC DNA]</scope>
    <source>
        <strain evidence="2 3">CGMCC 1.15295</strain>
    </source>
</reference>
<name>A0A8J2XHC7_9FLAO</name>
<evidence type="ECO:0000313" key="2">
    <source>
        <dbReference type="EMBL" id="GFZ87829.1"/>
    </source>
</evidence>
<dbReference type="Proteomes" id="UP000598120">
    <property type="component" value="Unassembled WGS sequence"/>
</dbReference>
<evidence type="ECO:0000313" key="3">
    <source>
        <dbReference type="Proteomes" id="UP000598120"/>
    </source>
</evidence>
<dbReference type="AlphaFoldDB" id="A0A8J2XHC7"/>
<sequence length="152" mass="18532">MNKPETRYHQSDIEKVFHKLISNWNELTDFYNTEVKFDYDDPNDRLAYVDIGDISKFIVEKKKAEQTEKFEIFFENVEEIMIYGEHYVQELIVIGLFEGIQAFCGYKIDYYRSFDKWLKPNSLKAWRELIDFWEKDDWKRTAESEKILNKKK</sequence>
<proteinExistence type="predicted"/>
<dbReference type="Pfam" id="PF24722">
    <property type="entry name" value="DUF7674"/>
    <property type="match status" value="1"/>
</dbReference>
<gene>
    <name evidence="2" type="ORF">GCM10011531_19210</name>
</gene>
<organism evidence="2 3">
    <name type="scientific">Aquaticitalea lipolytica</name>
    <dbReference type="NCBI Taxonomy" id="1247562"/>
    <lineage>
        <taxon>Bacteria</taxon>
        <taxon>Pseudomonadati</taxon>
        <taxon>Bacteroidota</taxon>
        <taxon>Flavobacteriia</taxon>
        <taxon>Flavobacteriales</taxon>
        <taxon>Flavobacteriaceae</taxon>
        <taxon>Aquaticitalea</taxon>
    </lineage>
</organism>
<comment type="caution">
    <text evidence="2">The sequence shown here is derived from an EMBL/GenBank/DDBJ whole genome shotgun (WGS) entry which is preliminary data.</text>
</comment>
<accession>A0A8J2XHC7</accession>
<protein>
    <recommendedName>
        <fullName evidence="1">DUF7674 domain-containing protein</fullName>
    </recommendedName>
</protein>
<dbReference type="InterPro" id="IPR056091">
    <property type="entry name" value="DUF7674"/>
</dbReference>
<evidence type="ECO:0000259" key="1">
    <source>
        <dbReference type="Pfam" id="PF24722"/>
    </source>
</evidence>